<dbReference type="Pfam" id="PF02518">
    <property type="entry name" value="HATPase_c"/>
    <property type="match status" value="1"/>
</dbReference>
<feature type="transmembrane region" description="Helical" evidence="10">
    <location>
        <begin position="157"/>
        <end position="181"/>
    </location>
</feature>
<keyword evidence="13" id="KW-1185">Reference proteome</keyword>
<organism evidence="12 13">
    <name type="scientific">Lysinibacillus xylanilyticus</name>
    <dbReference type="NCBI Taxonomy" id="582475"/>
    <lineage>
        <taxon>Bacteria</taxon>
        <taxon>Bacillati</taxon>
        <taxon>Bacillota</taxon>
        <taxon>Bacilli</taxon>
        <taxon>Bacillales</taxon>
        <taxon>Bacillaceae</taxon>
        <taxon>Lysinibacillus</taxon>
    </lineage>
</organism>
<dbReference type="RefSeq" id="WP_368636950.1">
    <property type="nucleotide sequence ID" value="NZ_JBFRHK010000008.1"/>
</dbReference>
<dbReference type="EMBL" id="JBFRHK010000008">
    <property type="protein sequence ID" value="MEX3746287.1"/>
    <property type="molecule type" value="Genomic_DNA"/>
</dbReference>
<proteinExistence type="predicted"/>
<dbReference type="InterPro" id="IPR004358">
    <property type="entry name" value="Sig_transdc_His_kin-like_C"/>
</dbReference>
<keyword evidence="9" id="KW-0902">Two-component regulatory system</keyword>
<comment type="subcellular location">
    <subcellularLocation>
        <location evidence="2">Membrane</location>
    </subcellularLocation>
</comment>
<evidence type="ECO:0000256" key="9">
    <source>
        <dbReference type="ARBA" id="ARBA00023012"/>
    </source>
</evidence>
<evidence type="ECO:0000256" key="3">
    <source>
        <dbReference type="ARBA" id="ARBA00012438"/>
    </source>
</evidence>
<evidence type="ECO:0000256" key="1">
    <source>
        <dbReference type="ARBA" id="ARBA00000085"/>
    </source>
</evidence>
<dbReference type="Proteomes" id="UP001558534">
    <property type="component" value="Unassembled WGS sequence"/>
</dbReference>
<dbReference type="Pfam" id="PF00512">
    <property type="entry name" value="HisKA"/>
    <property type="match status" value="1"/>
</dbReference>
<dbReference type="SUPFAM" id="SSF55874">
    <property type="entry name" value="ATPase domain of HSP90 chaperone/DNA topoisomerase II/histidine kinase"/>
    <property type="match status" value="1"/>
</dbReference>
<dbReference type="InterPro" id="IPR005467">
    <property type="entry name" value="His_kinase_dom"/>
</dbReference>
<evidence type="ECO:0000256" key="5">
    <source>
        <dbReference type="ARBA" id="ARBA00022679"/>
    </source>
</evidence>
<dbReference type="InterPro" id="IPR036097">
    <property type="entry name" value="HisK_dim/P_sf"/>
</dbReference>
<comment type="catalytic activity">
    <reaction evidence="1">
        <text>ATP + protein L-histidine = ADP + protein N-phospho-L-histidine.</text>
        <dbReference type="EC" id="2.7.13.3"/>
    </reaction>
</comment>
<dbReference type="InterPro" id="IPR036890">
    <property type="entry name" value="HATPase_C_sf"/>
</dbReference>
<keyword evidence="6" id="KW-0547">Nucleotide-binding</keyword>
<feature type="transmembrane region" description="Helical" evidence="10">
    <location>
        <begin position="7"/>
        <end position="33"/>
    </location>
</feature>
<evidence type="ECO:0000256" key="2">
    <source>
        <dbReference type="ARBA" id="ARBA00004370"/>
    </source>
</evidence>
<evidence type="ECO:0000256" key="8">
    <source>
        <dbReference type="ARBA" id="ARBA00022840"/>
    </source>
</evidence>
<protein>
    <recommendedName>
        <fullName evidence="3">histidine kinase</fullName>
        <ecNumber evidence="3">2.7.13.3</ecNumber>
    </recommendedName>
</protein>
<accession>A0ABV3VZH7</accession>
<feature type="domain" description="Histidine kinase" evidence="11">
    <location>
        <begin position="247"/>
        <end position="464"/>
    </location>
</feature>
<keyword evidence="4" id="KW-0597">Phosphoprotein</keyword>
<evidence type="ECO:0000256" key="6">
    <source>
        <dbReference type="ARBA" id="ARBA00022741"/>
    </source>
</evidence>
<dbReference type="CDD" id="cd00075">
    <property type="entry name" value="HATPase"/>
    <property type="match status" value="1"/>
</dbReference>
<dbReference type="SMART" id="SM00387">
    <property type="entry name" value="HATPase_c"/>
    <property type="match status" value="1"/>
</dbReference>
<keyword evidence="10" id="KW-0472">Membrane</keyword>
<evidence type="ECO:0000259" key="11">
    <source>
        <dbReference type="PROSITE" id="PS50109"/>
    </source>
</evidence>
<keyword evidence="5" id="KW-0808">Transferase</keyword>
<reference evidence="12 13" key="1">
    <citation type="submission" date="2024-07" db="EMBL/GenBank/DDBJ databases">
        <title>Characterization of a bacterium isolated from hydrolysated instant sea cucumber by whole-genome sequencing and metabolomics.</title>
        <authorList>
            <person name="Luo X."/>
            <person name="Zhang Z."/>
            <person name="Zheng Z."/>
            <person name="Zhang W."/>
            <person name="Ming T."/>
            <person name="Jiao L."/>
            <person name="Su X."/>
            <person name="Kong F."/>
            <person name="Xu J."/>
        </authorList>
    </citation>
    <scope>NUCLEOTIDE SEQUENCE [LARGE SCALE GENOMIC DNA]</scope>
    <source>
        <strain evidence="12 13">XL-2024</strain>
    </source>
</reference>
<dbReference type="InterPro" id="IPR003594">
    <property type="entry name" value="HATPase_dom"/>
</dbReference>
<evidence type="ECO:0000256" key="4">
    <source>
        <dbReference type="ARBA" id="ARBA00022553"/>
    </source>
</evidence>
<dbReference type="EC" id="2.7.13.3" evidence="3"/>
<dbReference type="Gene3D" id="1.10.287.130">
    <property type="match status" value="1"/>
</dbReference>
<keyword evidence="8" id="KW-0067">ATP-binding</keyword>
<dbReference type="GO" id="GO:0016301">
    <property type="term" value="F:kinase activity"/>
    <property type="evidence" value="ECO:0007669"/>
    <property type="project" value="UniProtKB-KW"/>
</dbReference>
<sequence length="465" mass="53392">MKWKVTGLYIISLIGLTMFILVVLFFAFSYLVFSYNQEGMDDPEGLVLAFQKEIIVEDESVSITNKGKKFLQEHGAWLQVLNHNSDEVFQMYKPENTPTHYSPSELILRYKYAVGDYTTFVAKLDNSTQAESYIIAFPSKQALRKSVYFNFDNFTSLYPYGILMLIGVTILCILLFAYIVARYMSNPVVTIIEHINRLKQGQYKQISKKRGIYADVYANLNQLSHQLEDINFQRKKLDTMREEWIVNISHDLKTPLSSIKGYSEVIANQDYKITAQEMYKYAEVIQNKTVYIEKLVNDLKLTYQLKNALLPIKKTTVDIIDLTRESIIEFMNMPNYKDRLIEFECSQEQLLIIADPGLIQRVLVNLINNALIHTDIDTYVQVYIKQTPTHAVVTIIDNGDGINKKDLPHIFDRYYRGTNTDPKNSSGLGMAIVKEIIVAHGGEIVVESSKGDGTKITFQLPLEEN</sequence>
<dbReference type="InterPro" id="IPR003661">
    <property type="entry name" value="HisK_dim/P_dom"/>
</dbReference>
<evidence type="ECO:0000313" key="12">
    <source>
        <dbReference type="EMBL" id="MEX3746287.1"/>
    </source>
</evidence>
<keyword evidence="10" id="KW-1133">Transmembrane helix</keyword>
<evidence type="ECO:0000256" key="10">
    <source>
        <dbReference type="SAM" id="Phobius"/>
    </source>
</evidence>
<gene>
    <name evidence="12" type="ORF">AB1300_14190</name>
</gene>
<evidence type="ECO:0000313" key="13">
    <source>
        <dbReference type="Proteomes" id="UP001558534"/>
    </source>
</evidence>
<keyword evidence="7 12" id="KW-0418">Kinase</keyword>
<dbReference type="CDD" id="cd00082">
    <property type="entry name" value="HisKA"/>
    <property type="match status" value="1"/>
</dbReference>
<dbReference type="Gene3D" id="3.30.565.10">
    <property type="entry name" value="Histidine kinase-like ATPase, C-terminal domain"/>
    <property type="match status" value="1"/>
</dbReference>
<comment type="caution">
    <text evidence="12">The sequence shown here is derived from an EMBL/GenBank/DDBJ whole genome shotgun (WGS) entry which is preliminary data.</text>
</comment>
<dbReference type="PRINTS" id="PR00344">
    <property type="entry name" value="BCTRLSENSOR"/>
</dbReference>
<keyword evidence="10" id="KW-0812">Transmembrane</keyword>
<dbReference type="SUPFAM" id="SSF47384">
    <property type="entry name" value="Homodimeric domain of signal transducing histidine kinase"/>
    <property type="match status" value="1"/>
</dbReference>
<dbReference type="PANTHER" id="PTHR45453">
    <property type="entry name" value="PHOSPHATE REGULON SENSOR PROTEIN PHOR"/>
    <property type="match status" value="1"/>
</dbReference>
<dbReference type="PANTHER" id="PTHR45453:SF1">
    <property type="entry name" value="PHOSPHATE REGULON SENSOR PROTEIN PHOR"/>
    <property type="match status" value="1"/>
</dbReference>
<evidence type="ECO:0000256" key="7">
    <source>
        <dbReference type="ARBA" id="ARBA00022777"/>
    </source>
</evidence>
<dbReference type="PROSITE" id="PS50109">
    <property type="entry name" value="HIS_KIN"/>
    <property type="match status" value="1"/>
</dbReference>
<dbReference type="InterPro" id="IPR050351">
    <property type="entry name" value="BphY/WalK/GraS-like"/>
</dbReference>
<dbReference type="SMART" id="SM00388">
    <property type="entry name" value="HisKA"/>
    <property type="match status" value="1"/>
</dbReference>
<name>A0ABV3VZH7_9BACI</name>